<keyword evidence="1" id="KW-0812">Transmembrane</keyword>
<keyword evidence="1" id="KW-0472">Membrane</keyword>
<feature type="transmembrane region" description="Helical" evidence="1">
    <location>
        <begin position="438"/>
        <end position="461"/>
    </location>
</feature>
<feature type="transmembrane region" description="Helical" evidence="1">
    <location>
        <begin position="173"/>
        <end position="192"/>
    </location>
</feature>
<evidence type="ECO:0000313" key="2">
    <source>
        <dbReference type="EMBL" id="ADV63291.1"/>
    </source>
</evidence>
<protein>
    <recommendedName>
        <fullName evidence="4">Bacterial membrane protein YfhO</fullName>
    </recommendedName>
</protein>
<evidence type="ECO:0000313" key="3">
    <source>
        <dbReference type="Proteomes" id="UP000008631"/>
    </source>
</evidence>
<gene>
    <name evidence="2" type="ordered locus">Isop_2723</name>
</gene>
<dbReference type="STRING" id="575540.Isop_2723"/>
<dbReference type="Proteomes" id="UP000008631">
    <property type="component" value="Chromosome"/>
</dbReference>
<feature type="transmembrane region" description="Helical" evidence="1">
    <location>
        <begin position="541"/>
        <end position="558"/>
    </location>
</feature>
<dbReference type="eggNOG" id="COG4485">
    <property type="taxonomic scope" value="Bacteria"/>
</dbReference>
<evidence type="ECO:0000256" key="1">
    <source>
        <dbReference type="SAM" id="Phobius"/>
    </source>
</evidence>
<dbReference type="HOGENOM" id="CLU_334909_0_0_0"/>
<feature type="transmembrane region" description="Helical" evidence="1">
    <location>
        <begin position="346"/>
        <end position="365"/>
    </location>
</feature>
<feature type="transmembrane region" description="Helical" evidence="1">
    <location>
        <begin position="122"/>
        <end position="142"/>
    </location>
</feature>
<name>E8R0F9_ISOPI</name>
<organism evidence="2 3">
    <name type="scientific">Isosphaera pallida (strain ATCC 43644 / DSM 9630 / IS1B)</name>
    <dbReference type="NCBI Taxonomy" id="575540"/>
    <lineage>
        <taxon>Bacteria</taxon>
        <taxon>Pseudomonadati</taxon>
        <taxon>Planctomycetota</taxon>
        <taxon>Planctomycetia</taxon>
        <taxon>Isosphaerales</taxon>
        <taxon>Isosphaeraceae</taxon>
        <taxon>Isosphaera</taxon>
    </lineage>
</organism>
<feature type="transmembrane region" description="Helical" evidence="1">
    <location>
        <begin position="871"/>
        <end position="889"/>
    </location>
</feature>
<feature type="transmembrane region" description="Helical" evidence="1">
    <location>
        <begin position="372"/>
        <end position="396"/>
    </location>
</feature>
<reference evidence="2 3" key="2">
    <citation type="journal article" date="2011" name="Stand. Genomic Sci.">
        <title>Complete genome sequence of Isosphaera pallida type strain (IS1B).</title>
        <authorList>
            <consortium name="US DOE Joint Genome Institute (JGI-PGF)"/>
            <person name="Goker M."/>
            <person name="Cleland D."/>
            <person name="Saunders E."/>
            <person name="Lapidus A."/>
            <person name="Nolan M."/>
            <person name="Lucas S."/>
            <person name="Hammon N."/>
            <person name="Deshpande S."/>
            <person name="Cheng J.F."/>
            <person name="Tapia R."/>
            <person name="Han C."/>
            <person name="Goodwin L."/>
            <person name="Pitluck S."/>
            <person name="Liolios K."/>
            <person name="Pagani I."/>
            <person name="Ivanova N."/>
            <person name="Mavromatis K."/>
            <person name="Pati A."/>
            <person name="Chen A."/>
            <person name="Palaniappan K."/>
            <person name="Land M."/>
            <person name="Hauser L."/>
            <person name="Chang Y.J."/>
            <person name="Jeffries C.D."/>
            <person name="Detter J.C."/>
            <person name="Beck B."/>
            <person name="Woyke T."/>
            <person name="Bristow J."/>
            <person name="Eisen J.A."/>
            <person name="Markowitz V."/>
            <person name="Hugenholtz P."/>
            <person name="Kyrpides N.C."/>
            <person name="Klenk H.P."/>
        </authorList>
    </citation>
    <scope>NUCLEOTIDE SEQUENCE [LARGE SCALE GENOMIC DNA]</scope>
    <source>
        <strain evidence="3">ATCC 43644 / DSM 9630 / IS1B</strain>
    </source>
</reference>
<dbReference type="KEGG" id="ipa:Isop_2723"/>
<feature type="transmembrane region" description="Helical" evidence="1">
    <location>
        <begin position="408"/>
        <end position="426"/>
    </location>
</feature>
<proteinExistence type="predicted"/>
<dbReference type="RefSeq" id="WP_013565579.1">
    <property type="nucleotide sequence ID" value="NC_014962.1"/>
</dbReference>
<evidence type="ECO:0008006" key="4">
    <source>
        <dbReference type="Google" id="ProtNLM"/>
    </source>
</evidence>
<accession>E8R0F9</accession>
<dbReference type="InParanoid" id="E8R0F9"/>
<sequence length="904" mass="98199">MFPPSRDPKSAEAHTVPGTWTDCLAWPTLAVVVMIWLGPVGPGGMVPVGGDLTRFQFGLMSHFSDALANRVAGLDSEDQQRADPLVWNDRWGFGFPALAESQMGVFSPVHQFLFRIGSVEAAISWSLWFHTLLAATGAYWLARGLGIRPWGSCVSGLAWTTSGFFLIHLTHQWAAATACWTPWILGLGWRILVVRGSQDRGWNDASGWRSGLESRLAVLLALAVALQITPGHFQLAFQTLIGLGLMAVWITLDSGGGGNRLGIRLQRLLKVGLGTAGGLVLATAQLGPTWRLAEQAQATRTVEYLSEFCLTPLHLINLIAPRLFHDSALWRPVAWDPFHTSPEECLAYVGVIPLILALGGLMGWIRSRAVRVATVWAVVGTALSLGPHLPGFVALLELPGFSLFRAPARWTALGGLGLALLAGFGFDRIRLVPSSRRLLAGGGVAMLVLMGLTVILVMWTLKPPPRDTSRDHPVARLVNGLLARLPWSQTIELSELRDRAHRPQDRDPRVREWLACQGIAQPNAGDLTLAERLDDLIARETLPTALLLVALVTLGLILDRHPRILSMTLVVLTILELLRMSAQEPLQTPNHWTWGPSAVLAFEPIGPPTLVERSPVLSLLAREAAGRRVWFGDARNLPLAAGAAPVEAYRTLDLPSPPPLSLLEATGALGDSAALDAVARLYGVSHRVLDPRELAARPPDHADSQTHPPLEVIDDPHLAGWLFGRAWATLQPRHAQFGILRLARADEPLPIAWRIDQPLDDVAKLLETNDPRVALDLVAQAQPIEQARVNRYAWLVDANIGAKSCCMLITRTFDPAWRIELNGTPAPSSAIRVGLGGWTLVPLSGPGPWTFEARYDPDLSWDPRTIKSGRLVSLLALILGVMGLARPSWLSLSCRSATSAGLGN</sequence>
<dbReference type="OrthoDB" id="9772884at2"/>
<feature type="transmembrane region" description="Helical" evidence="1">
    <location>
        <begin position="212"/>
        <end position="229"/>
    </location>
</feature>
<keyword evidence="3" id="KW-1185">Reference proteome</keyword>
<dbReference type="AlphaFoldDB" id="E8R0F9"/>
<keyword evidence="1" id="KW-1133">Transmembrane helix</keyword>
<reference key="1">
    <citation type="submission" date="2010-11" db="EMBL/GenBank/DDBJ databases">
        <title>The complete sequence of chromosome of Isophaera pallida ATCC 43644.</title>
        <authorList>
            <consortium name="US DOE Joint Genome Institute (JGI-PGF)"/>
            <person name="Lucas S."/>
            <person name="Copeland A."/>
            <person name="Lapidus A."/>
            <person name="Bruce D."/>
            <person name="Goodwin L."/>
            <person name="Pitluck S."/>
            <person name="Kyrpides N."/>
            <person name="Mavromatis K."/>
            <person name="Pagani I."/>
            <person name="Ivanova N."/>
            <person name="Saunders E."/>
            <person name="Brettin T."/>
            <person name="Detter J.C."/>
            <person name="Han C."/>
            <person name="Tapia R."/>
            <person name="Land M."/>
            <person name="Hauser L."/>
            <person name="Markowitz V."/>
            <person name="Cheng J.-F."/>
            <person name="Hugenholtz P."/>
            <person name="Woyke T."/>
            <person name="Wu D."/>
            <person name="Eisen J.A."/>
        </authorList>
    </citation>
    <scope>NUCLEOTIDE SEQUENCE</scope>
    <source>
        <strain>ATCC 43644</strain>
    </source>
</reference>
<dbReference type="EMBL" id="CP002353">
    <property type="protein sequence ID" value="ADV63291.1"/>
    <property type="molecule type" value="Genomic_DNA"/>
</dbReference>